<feature type="domain" description="Non-reducing end beta-L-arabinofuranosidase-like GH127 C-terminal" evidence="4">
    <location>
        <begin position="562"/>
        <end position="675"/>
    </location>
</feature>
<dbReference type="EMBL" id="CP026604">
    <property type="protein sequence ID" value="AWB65042.1"/>
    <property type="molecule type" value="Genomic_DNA"/>
</dbReference>
<dbReference type="Pfam" id="PF20737">
    <property type="entry name" value="Glyco_hydro127C"/>
    <property type="match status" value="1"/>
</dbReference>
<dbReference type="Proteomes" id="UP000244441">
    <property type="component" value="Chromosome"/>
</dbReference>
<dbReference type="SUPFAM" id="SSF48208">
    <property type="entry name" value="Six-hairpin glycosidases"/>
    <property type="match status" value="1"/>
</dbReference>
<feature type="signal peptide" evidence="1">
    <location>
        <begin position="1"/>
        <end position="21"/>
    </location>
</feature>
<feature type="domain" description="Non-reducing end beta-L-arabinofuranosidase-like GH127 catalytic" evidence="2">
    <location>
        <begin position="46"/>
        <end position="451"/>
    </location>
</feature>
<proteinExistence type="predicted"/>
<evidence type="ECO:0000313" key="6">
    <source>
        <dbReference type="Proteomes" id="UP000244441"/>
    </source>
</evidence>
<dbReference type="InterPro" id="IPR049049">
    <property type="entry name" value="Beta-AFase-like_GH127_C"/>
</dbReference>
<evidence type="ECO:0000259" key="4">
    <source>
        <dbReference type="Pfam" id="PF20737"/>
    </source>
</evidence>
<evidence type="ECO:0000259" key="2">
    <source>
        <dbReference type="Pfam" id="PF07944"/>
    </source>
</evidence>
<dbReference type="PANTHER" id="PTHR43465">
    <property type="entry name" value="DUF1680 DOMAIN PROTEIN (AFU_ORTHOLOGUE AFUA_1G08910)"/>
    <property type="match status" value="1"/>
</dbReference>
<dbReference type="Pfam" id="PF20736">
    <property type="entry name" value="Glyco_hydro127M"/>
    <property type="match status" value="1"/>
</dbReference>
<dbReference type="GO" id="GO:0005975">
    <property type="term" value="P:carbohydrate metabolic process"/>
    <property type="evidence" value="ECO:0007669"/>
    <property type="project" value="InterPro"/>
</dbReference>
<dbReference type="Pfam" id="PF07944">
    <property type="entry name" value="Beta-AFase-like_GH127_cat"/>
    <property type="match status" value="1"/>
</dbReference>
<reference evidence="5 6" key="1">
    <citation type="submission" date="2018-01" db="EMBL/GenBank/DDBJ databases">
        <title>Genome sequence of a Cantenovulum-like bacteria.</title>
        <authorList>
            <person name="Tan W.R."/>
            <person name="Lau N.-S."/>
            <person name="Go F."/>
            <person name="Amirul A.-A.A."/>
        </authorList>
    </citation>
    <scope>NUCLEOTIDE SEQUENCE [LARGE SCALE GENOMIC DNA]</scope>
    <source>
        <strain evidence="5 6">CCB-QB4</strain>
    </source>
</reference>
<gene>
    <name evidence="5" type="ORF">C2869_00660</name>
</gene>
<evidence type="ECO:0000313" key="5">
    <source>
        <dbReference type="EMBL" id="AWB65042.1"/>
    </source>
</evidence>
<keyword evidence="1" id="KW-0732">Signal</keyword>
<dbReference type="Gene3D" id="1.50.10.20">
    <property type="match status" value="1"/>
</dbReference>
<feature type="chain" id="PRO_5015745352" description="Glycoside hydrolase family 127 protein" evidence="1">
    <location>
        <begin position="22"/>
        <end position="699"/>
    </location>
</feature>
<dbReference type="InterPro" id="IPR049174">
    <property type="entry name" value="Beta-AFase-like"/>
</dbReference>
<dbReference type="AlphaFoldDB" id="A0A2S0VLF6"/>
<sequence>MIRLVLLTSLILLALVQASMANDKSVNRHISSPYAQLQRIDIGEAKWTTGFWADKYKLTEQAVVPHMGSLLKGDIGHAFNNFKIAAGLKDGVHQGMHWHDGDFYKWMESLIYVYAINGDQNILAELDEVIQVIAQAQLANGYLSTSNQVRGIKPWTKRNHHELYNSGHLITTAVVHKRVTGQNELLDVAIKHANYLYDLFMPTPDHLKRFGFNMSQIIGLVDLYRETGDKRYLVLANHFTLMRAPQDTDKFMPADDTVFYIHQGDMVQERTPLREETEAVGHAVLGMHLWSGAADIYAETGEAAIIDALKRIWGSAINRKMFVHGGLGQIDKAASEHYDLIHEGFYYDYLLPNSRAYAETCANVSNAMFSFRMLGLLGESKYADVMELVLYNGALSGLSLDGKHYFYTNPTRKVNGVHDYHQLKNESAIRQPYIACFCCPPNLARTLAKLSNWAYSKSANGITVNIYGGNTLDTTLLDGSRLKLTQTTNYPWQGQITIQIEQAKSQAFDVQLRIPAWAQTASIAVNGQKVNTEILPGQFSQLTRQWAKGDVITLDIPMDITYLEGHPLIEEIRNEVAVKRGPIVYALESVDLPTGVDILDVYIAPNHEFIPEYKPNFLGGVTTLQGSVLLRSDKSQGLYRAVSQPRLTPYNTQLIPYFAWSNRGDEDNEMTVFMPAVWQYEQVVQTPNHIKGKDKQWSW</sequence>
<protein>
    <recommendedName>
        <fullName evidence="7">Glycoside hydrolase family 127 protein</fullName>
    </recommendedName>
</protein>
<evidence type="ECO:0008006" key="7">
    <source>
        <dbReference type="Google" id="ProtNLM"/>
    </source>
</evidence>
<dbReference type="InterPro" id="IPR049046">
    <property type="entry name" value="Beta-AFase-like_GH127_middle"/>
</dbReference>
<keyword evidence="6" id="KW-1185">Reference proteome</keyword>
<dbReference type="RefSeq" id="WP_108601121.1">
    <property type="nucleotide sequence ID" value="NZ_CP026604.1"/>
</dbReference>
<dbReference type="InterPro" id="IPR012878">
    <property type="entry name" value="Beta-AFase-like_GH127_cat"/>
</dbReference>
<dbReference type="InterPro" id="IPR008928">
    <property type="entry name" value="6-hairpin_glycosidase_sf"/>
</dbReference>
<feature type="domain" description="Non-reducing end beta-L-arabinofuranosidase-like GH127 middle" evidence="3">
    <location>
        <begin position="462"/>
        <end position="558"/>
    </location>
</feature>
<accession>A0A2S0VLF6</accession>
<name>A0A2S0VLF6_9ALTE</name>
<dbReference type="KEGG" id="cate:C2869_00660"/>
<evidence type="ECO:0000256" key="1">
    <source>
        <dbReference type="SAM" id="SignalP"/>
    </source>
</evidence>
<dbReference type="PANTHER" id="PTHR43465:SF1">
    <property type="entry name" value="NON-REDUCING END BETA-L-ARABINOFURANOSIDASE"/>
    <property type="match status" value="1"/>
</dbReference>
<evidence type="ECO:0000259" key="3">
    <source>
        <dbReference type="Pfam" id="PF20736"/>
    </source>
</evidence>
<organism evidence="5 6">
    <name type="scientific">Saccharobesus litoralis</name>
    <dbReference type="NCBI Taxonomy" id="2172099"/>
    <lineage>
        <taxon>Bacteria</taxon>
        <taxon>Pseudomonadati</taxon>
        <taxon>Pseudomonadota</taxon>
        <taxon>Gammaproteobacteria</taxon>
        <taxon>Alteromonadales</taxon>
        <taxon>Alteromonadaceae</taxon>
        <taxon>Saccharobesus</taxon>
    </lineage>
</organism>
<dbReference type="OrthoDB" id="9757939at2"/>